<keyword evidence="5" id="KW-0564">Palmitate</keyword>
<comment type="similarity">
    <text evidence="1">Belongs to the EcnA/EcnB lipoprotein family.</text>
</comment>
<dbReference type="EMBL" id="BMDU01000001">
    <property type="protein sequence ID" value="GFZ79323.1"/>
    <property type="molecule type" value="Genomic_DNA"/>
</dbReference>
<dbReference type="InterPro" id="IPR012556">
    <property type="entry name" value="Entericidin"/>
</dbReference>
<evidence type="ECO:0000313" key="7">
    <source>
        <dbReference type="EMBL" id="GFZ79323.1"/>
    </source>
</evidence>
<sequence length="108" mass="11745">MSPERISPPRRVPGSEFFSQLPGNQRYFRSRNAFPGSGLFTGHRHDARLKHFLPAMQDKGSEKETMMTRKILAALLLTGSLMVAACNTVEGAGKDVQSAGQAVENAAN</sequence>
<evidence type="ECO:0000313" key="8">
    <source>
        <dbReference type="Proteomes" id="UP000628109"/>
    </source>
</evidence>
<evidence type="ECO:0000256" key="4">
    <source>
        <dbReference type="ARBA" id="ARBA00023136"/>
    </source>
</evidence>
<dbReference type="Pfam" id="PF08085">
    <property type="entry name" value="Entericidin"/>
    <property type="match status" value="1"/>
</dbReference>
<evidence type="ECO:0000256" key="2">
    <source>
        <dbReference type="ARBA" id="ARBA00022475"/>
    </source>
</evidence>
<reference evidence="8" key="1">
    <citation type="journal article" date="2019" name="Int. J. Syst. Evol. Microbiol.">
        <title>The Global Catalogue of Microorganisms (GCM) 10K type strain sequencing project: providing services to taxonomists for standard genome sequencing and annotation.</title>
        <authorList>
            <consortium name="The Broad Institute Genomics Platform"/>
            <consortium name="The Broad Institute Genome Sequencing Center for Infectious Disease"/>
            <person name="Wu L."/>
            <person name="Ma J."/>
        </authorList>
    </citation>
    <scope>NUCLEOTIDE SEQUENCE [LARGE SCALE GENOMIC DNA]</scope>
    <source>
        <strain evidence="8">CCM 7327</strain>
    </source>
</reference>
<keyword evidence="3" id="KW-0732">Signal</keyword>
<keyword evidence="4" id="KW-0472">Membrane</keyword>
<keyword evidence="8" id="KW-1185">Reference proteome</keyword>
<comment type="caution">
    <text evidence="7">The sequence shown here is derived from an EMBL/GenBank/DDBJ whole genome shotgun (WGS) entry which is preliminary data.</text>
</comment>
<protein>
    <recommendedName>
        <fullName evidence="9">Entericidin EcnAB</fullName>
    </recommendedName>
</protein>
<evidence type="ECO:0008006" key="9">
    <source>
        <dbReference type="Google" id="ProtNLM"/>
    </source>
</evidence>
<evidence type="ECO:0000256" key="1">
    <source>
        <dbReference type="ARBA" id="ARBA00010296"/>
    </source>
</evidence>
<evidence type="ECO:0000256" key="3">
    <source>
        <dbReference type="ARBA" id="ARBA00022729"/>
    </source>
</evidence>
<evidence type="ECO:0000256" key="6">
    <source>
        <dbReference type="ARBA" id="ARBA00023288"/>
    </source>
</evidence>
<keyword evidence="2" id="KW-1003">Cell membrane</keyword>
<organism evidence="7 8">
    <name type="scientific">Sphingobium fuliginis (strain ATCC 27551)</name>
    <dbReference type="NCBI Taxonomy" id="336203"/>
    <lineage>
        <taxon>Bacteria</taxon>
        <taxon>Pseudomonadati</taxon>
        <taxon>Pseudomonadota</taxon>
        <taxon>Alphaproteobacteria</taxon>
        <taxon>Sphingomonadales</taxon>
        <taxon>Sphingomonadaceae</taxon>
        <taxon>Sphingobium</taxon>
    </lineage>
</organism>
<evidence type="ECO:0000256" key="5">
    <source>
        <dbReference type="ARBA" id="ARBA00023139"/>
    </source>
</evidence>
<gene>
    <name evidence="7" type="ORF">GCM10019071_04970</name>
</gene>
<dbReference type="Proteomes" id="UP000628109">
    <property type="component" value="Unassembled WGS sequence"/>
</dbReference>
<keyword evidence="6" id="KW-0449">Lipoprotein</keyword>
<proteinExistence type="inferred from homology"/>
<accession>A0ABQ1EMZ3</accession>
<name>A0ABQ1EMZ3_SPHSA</name>